<dbReference type="SUPFAM" id="SSF49899">
    <property type="entry name" value="Concanavalin A-like lectins/glucanases"/>
    <property type="match status" value="1"/>
</dbReference>
<dbReference type="SMART" id="SM00137">
    <property type="entry name" value="MAM"/>
    <property type="match status" value="1"/>
</dbReference>
<evidence type="ECO:0000259" key="2">
    <source>
        <dbReference type="PROSITE" id="PS50060"/>
    </source>
</evidence>
<sequence length="518" mass="58644">MVIYRSAEEVDCACIDNDSCLSCAKTNSWVPFLKVTCRWCPLDRRCHTVGSVQNPCTTEMNIDEPTRCPLNEGFRSDYNPSEAYTNALLAAVSYAEPEYAQKCLNHSLPNHDFEMIEAIGRKCDGIFDYKECFAYTAVSHTRKLIIVSFRGTAAFTQLVHQLGETLSPKLFKQYGYVHSYFKYAFERLYPCIKKSVQTLVTKHSNYDVFVTGHSLGGAIASLAAISLRERDLVTDDKMSLYTFGMPRAGSREYAFNFDKKVRKSWRIVHYQDMVSIIPPRLGIIKKKIPYHHHGEVYYPDAEMNKYSRYNMCHGNEDDPNCSRANMPYTEDMLNTIANCILSSKIKCALAVGTQESECDFEKDFCGWTRGNGSTFNFKRAQGATDEGGKTGPSADRKGSNKGFFIFADASGNDDQVAKLRSPNFPTGDYCLKFFYHMYGKDMGKLTLWLKVDGIKRTNVWNKYGDHGKEWIKEEAFIKNQAKVNGTLHFEFEAKMGKGFASDIALDDISVKPGNCKSN</sequence>
<dbReference type="Pfam" id="PF01764">
    <property type="entry name" value="Lipase_3"/>
    <property type="match status" value="1"/>
</dbReference>
<feature type="domain" description="MAM" evidence="2">
    <location>
        <begin position="356"/>
        <end position="517"/>
    </location>
</feature>
<dbReference type="PROSITE" id="PS50060">
    <property type="entry name" value="MAM_2"/>
    <property type="match status" value="1"/>
</dbReference>
<evidence type="ECO:0000313" key="3">
    <source>
        <dbReference type="EMBL" id="WAR18252.1"/>
    </source>
</evidence>
<dbReference type="EMBL" id="CP111022">
    <property type="protein sequence ID" value="WAR18252.1"/>
    <property type="molecule type" value="Genomic_DNA"/>
</dbReference>
<reference evidence="3" key="1">
    <citation type="submission" date="2022-11" db="EMBL/GenBank/DDBJ databases">
        <title>Centuries of genome instability and evolution in soft-shell clam transmissible cancer (bioRxiv).</title>
        <authorList>
            <person name="Hart S.F.M."/>
            <person name="Yonemitsu M.A."/>
            <person name="Giersch R.M."/>
            <person name="Beal B.F."/>
            <person name="Arriagada G."/>
            <person name="Davis B.W."/>
            <person name="Ostrander E.A."/>
            <person name="Goff S.P."/>
            <person name="Metzger M.J."/>
        </authorList>
    </citation>
    <scope>NUCLEOTIDE SEQUENCE</scope>
    <source>
        <strain evidence="3">MELC-2E11</strain>
        <tissue evidence="3">Siphon/mantle</tissue>
    </source>
</reference>
<evidence type="ECO:0000256" key="1">
    <source>
        <dbReference type="SAM" id="MobiDB-lite"/>
    </source>
</evidence>
<dbReference type="Gene3D" id="2.60.120.200">
    <property type="match status" value="1"/>
</dbReference>
<dbReference type="InterPro" id="IPR000998">
    <property type="entry name" value="MAM_dom"/>
</dbReference>
<dbReference type="InterPro" id="IPR029058">
    <property type="entry name" value="AB_hydrolase_fold"/>
</dbReference>
<dbReference type="Gene3D" id="3.40.50.1820">
    <property type="entry name" value="alpha/beta hydrolase"/>
    <property type="match status" value="1"/>
</dbReference>
<dbReference type="CDD" id="cd00519">
    <property type="entry name" value="Lipase_3"/>
    <property type="match status" value="1"/>
</dbReference>
<name>A0ABY7FB63_MYAAR</name>
<dbReference type="PANTHER" id="PTHR45908">
    <property type="entry name" value="PROTEIN CBG11750-RELATED"/>
    <property type="match status" value="1"/>
</dbReference>
<dbReference type="InterPro" id="IPR013320">
    <property type="entry name" value="ConA-like_dom_sf"/>
</dbReference>
<accession>A0ABY7FB63</accession>
<evidence type="ECO:0000313" key="4">
    <source>
        <dbReference type="Proteomes" id="UP001164746"/>
    </source>
</evidence>
<organism evidence="3 4">
    <name type="scientific">Mya arenaria</name>
    <name type="common">Soft-shell clam</name>
    <dbReference type="NCBI Taxonomy" id="6604"/>
    <lineage>
        <taxon>Eukaryota</taxon>
        <taxon>Metazoa</taxon>
        <taxon>Spiralia</taxon>
        <taxon>Lophotrochozoa</taxon>
        <taxon>Mollusca</taxon>
        <taxon>Bivalvia</taxon>
        <taxon>Autobranchia</taxon>
        <taxon>Heteroconchia</taxon>
        <taxon>Euheterodonta</taxon>
        <taxon>Imparidentia</taxon>
        <taxon>Neoheterodontei</taxon>
        <taxon>Myida</taxon>
        <taxon>Myoidea</taxon>
        <taxon>Myidae</taxon>
        <taxon>Mya</taxon>
    </lineage>
</organism>
<keyword evidence="4" id="KW-1185">Reference proteome</keyword>
<dbReference type="Proteomes" id="UP001164746">
    <property type="component" value="Chromosome 11"/>
</dbReference>
<dbReference type="Pfam" id="PF00629">
    <property type="entry name" value="MAM"/>
    <property type="match status" value="1"/>
</dbReference>
<gene>
    <name evidence="3" type="ORF">MAR_000090</name>
</gene>
<dbReference type="CDD" id="cd06263">
    <property type="entry name" value="MAM"/>
    <property type="match status" value="1"/>
</dbReference>
<dbReference type="SUPFAM" id="SSF53474">
    <property type="entry name" value="alpha/beta-Hydrolases"/>
    <property type="match status" value="1"/>
</dbReference>
<dbReference type="InterPro" id="IPR002921">
    <property type="entry name" value="Fungal_lipase-type"/>
</dbReference>
<protein>
    <submittedName>
        <fullName evidence="3">LIP1-like protein</fullName>
    </submittedName>
</protein>
<feature type="region of interest" description="Disordered" evidence="1">
    <location>
        <begin position="379"/>
        <end position="399"/>
    </location>
</feature>
<proteinExistence type="predicted"/>